<proteinExistence type="predicted"/>
<dbReference type="STRING" id="93759.A0A1R3K2Q9"/>
<dbReference type="SMART" id="SM00256">
    <property type="entry name" value="FBOX"/>
    <property type="match status" value="1"/>
</dbReference>
<dbReference type="InterPro" id="IPR017451">
    <property type="entry name" value="F-box-assoc_interact_dom"/>
</dbReference>
<gene>
    <name evidence="2" type="ORF">COLO4_11924</name>
</gene>
<dbReference type="InterPro" id="IPR013187">
    <property type="entry name" value="F-box-assoc_dom_typ3"/>
</dbReference>
<dbReference type="Proteomes" id="UP000187203">
    <property type="component" value="Unassembled WGS sequence"/>
</dbReference>
<evidence type="ECO:0000313" key="3">
    <source>
        <dbReference type="Proteomes" id="UP000187203"/>
    </source>
</evidence>
<dbReference type="PANTHER" id="PTHR31672:SF10">
    <property type="entry name" value="F-BOX DOMAIN-CONTAINING PROTEIN"/>
    <property type="match status" value="1"/>
</dbReference>
<name>A0A1R3K2Q9_9ROSI</name>
<dbReference type="NCBIfam" id="TIGR01640">
    <property type="entry name" value="F_box_assoc_1"/>
    <property type="match status" value="1"/>
</dbReference>
<dbReference type="SUPFAM" id="SSF81383">
    <property type="entry name" value="F-box domain"/>
    <property type="match status" value="1"/>
</dbReference>
<accession>A0A1R3K2Q9</accession>
<comment type="caution">
    <text evidence="2">The sequence shown here is derived from an EMBL/GenBank/DDBJ whole genome shotgun (WGS) entry which is preliminary data.</text>
</comment>
<feature type="domain" description="F-box" evidence="1">
    <location>
        <begin position="1"/>
        <end position="46"/>
    </location>
</feature>
<dbReference type="CDD" id="cd22157">
    <property type="entry name" value="F-box_AtFBW1-like"/>
    <property type="match status" value="1"/>
</dbReference>
<organism evidence="2 3">
    <name type="scientific">Corchorus olitorius</name>
    <dbReference type="NCBI Taxonomy" id="93759"/>
    <lineage>
        <taxon>Eukaryota</taxon>
        <taxon>Viridiplantae</taxon>
        <taxon>Streptophyta</taxon>
        <taxon>Embryophyta</taxon>
        <taxon>Tracheophyta</taxon>
        <taxon>Spermatophyta</taxon>
        <taxon>Magnoliopsida</taxon>
        <taxon>eudicotyledons</taxon>
        <taxon>Gunneridae</taxon>
        <taxon>Pentapetalae</taxon>
        <taxon>rosids</taxon>
        <taxon>malvids</taxon>
        <taxon>Malvales</taxon>
        <taxon>Malvaceae</taxon>
        <taxon>Grewioideae</taxon>
        <taxon>Apeibeae</taxon>
        <taxon>Corchorus</taxon>
    </lineage>
</organism>
<dbReference type="EMBL" id="AWUE01014779">
    <property type="protein sequence ID" value="OMP01366.1"/>
    <property type="molecule type" value="Genomic_DNA"/>
</dbReference>
<dbReference type="PROSITE" id="PS50181">
    <property type="entry name" value="FBOX"/>
    <property type="match status" value="1"/>
</dbReference>
<dbReference type="Pfam" id="PF08268">
    <property type="entry name" value="FBA_3"/>
    <property type="match status" value="1"/>
</dbReference>
<dbReference type="InterPro" id="IPR036047">
    <property type="entry name" value="F-box-like_dom_sf"/>
</dbReference>
<sequence length="347" mass="40558">MVAGNIPDDVMKDILLRIPTKSIVRFRCVHKSWNFLFKSSSFIANHSKNFNNNFLLIDYFKNSSSGRQWSIRFLTHDTFNVYLDDVELPFKTKRGFCHIVGSCNGLVCFDDYIDTGHIFLYNPFLNQHKTLPQPYQVPYEDRVIGFGYDSVNNDYKVVFWYKEYNGALGYSNQFAQVYSLGMNCWRKVETPYHYYITPSFGNDSQRKAAVFLNGGIHWLGYSRRNPDLKGVICFNVSSEEVQWFLLPDYVKGLDMKISVYKDLLCLVNSRWNGCYYDMIWVMSKYGVQESWTRLHTLQRASSDYDARFLRGILMNGELLWENINYDGGSDHSCLTVDYPDDGNSKKY</sequence>
<dbReference type="InterPro" id="IPR001810">
    <property type="entry name" value="F-box_dom"/>
</dbReference>
<dbReference type="Pfam" id="PF00646">
    <property type="entry name" value="F-box"/>
    <property type="match status" value="1"/>
</dbReference>
<evidence type="ECO:0000259" key="1">
    <source>
        <dbReference type="PROSITE" id="PS50181"/>
    </source>
</evidence>
<keyword evidence="3" id="KW-1185">Reference proteome</keyword>
<evidence type="ECO:0000313" key="2">
    <source>
        <dbReference type="EMBL" id="OMP01366.1"/>
    </source>
</evidence>
<dbReference type="AlphaFoldDB" id="A0A1R3K2Q9"/>
<protein>
    <recommendedName>
        <fullName evidence="1">F-box domain-containing protein</fullName>
    </recommendedName>
</protein>
<reference evidence="3" key="1">
    <citation type="submission" date="2013-09" db="EMBL/GenBank/DDBJ databases">
        <title>Corchorus olitorius genome sequencing.</title>
        <authorList>
            <person name="Alam M."/>
            <person name="Haque M.S."/>
            <person name="Islam M.S."/>
            <person name="Emdad E.M."/>
            <person name="Islam M.M."/>
            <person name="Ahmed B."/>
            <person name="Halim A."/>
            <person name="Hossen Q.M.M."/>
            <person name="Hossain M.Z."/>
            <person name="Ahmed R."/>
            <person name="Khan M.M."/>
            <person name="Islam R."/>
            <person name="Rashid M.M."/>
            <person name="Khan S.A."/>
            <person name="Rahman M.S."/>
            <person name="Alam M."/>
            <person name="Yahiya A.S."/>
            <person name="Khan M.S."/>
            <person name="Azam M.S."/>
            <person name="Haque T."/>
            <person name="Lashkar M.Z.H."/>
            <person name="Akhand A.I."/>
            <person name="Morshed G."/>
            <person name="Roy S."/>
            <person name="Uddin K.S."/>
            <person name="Rabeya T."/>
            <person name="Hossain A.S."/>
            <person name="Chowdhury A."/>
            <person name="Snigdha A.R."/>
            <person name="Mortoza M.S."/>
            <person name="Matin S.A."/>
            <person name="Hoque S.M.E."/>
            <person name="Islam M.K."/>
            <person name="Roy D.K."/>
            <person name="Haider R."/>
            <person name="Moosa M.M."/>
            <person name="Elias S.M."/>
            <person name="Hasan A.M."/>
            <person name="Jahan S."/>
            <person name="Shafiuddin M."/>
            <person name="Mahmood N."/>
            <person name="Shommy N.S."/>
        </authorList>
    </citation>
    <scope>NUCLEOTIDE SEQUENCE [LARGE SCALE GENOMIC DNA]</scope>
    <source>
        <strain evidence="3">cv. O-4</strain>
    </source>
</reference>
<dbReference type="OrthoDB" id="1867629at2759"/>
<dbReference type="PANTHER" id="PTHR31672">
    <property type="entry name" value="BNACNNG10540D PROTEIN"/>
    <property type="match status" value="1"/>
</dbReference>
<dbReference type="InterPro" id="IPR050796">
    <property type="entry name" value="SCF_F-box_component"/>
</dbReference>